<keyword evidence="10" id="KW-1185">Reference proteome</keyword>
<evidence type="ECO:0000259" key="8">
    <source>
        <dbReference type="SMART" id="SM00827"/>
    </source>
</evidence>
<dbReference type="SMART" id="SM00827">
    <property type="entry name" value="PKS_AT"/>
    <property type="match status" value="1"/>
</dbReference>
<feature type="domain" description="Malonyl-CoA:ACP transacylase (MAT)" evidence="8">
    <location>
        <begin position="5"/>
        <end position="295"/>
    </location>
</feature>
<dbReference type="InterPro" id="IPR016036">
    <property type="entry name" value="Malonyl_transacylase_ACP-bd"/>
</dbReference>
<dbReference type="AlphaFoldDB" id="A0AAX3BA60"/>
<reference evidence="9" key="2">
    <citation type="submission" date="2022-06" db="EMBL/GenBank/DDBJ databases">
        <title>Thermospira aquatica gen. nov., sp. nov.</title>
        <authorList>
            <person name="Ben Ali Gam Z."/>
            <person name="Labat M."/>
        </authorList>
    </citation>
    <scope>NUCLEOTIDE SEQUENCE</scope>
    <source>
        <strain evidence="9">F1F22</strain>
    </source>
</reference>
<dbReference type="EC" id="2.3.1.39" evidence="1 6"/>
<dbReference type="FunFam" id="3.30.70.250:FF:000001">
    <property type="entry name" value="Malonyl CoA-acyl carrier protein transacylase"/>
    <property type="match status" value="1"/>
</dbReference>
<feature type="active site" evidence="7">
    <location>
        <position position="89"/>
    </location>
</feature>
<dbReference type="Gene3D" id="3.30.70.250">
    <property type="entry name" value="Malonyl-CoA ACP transacylase, ACP-binding"/>
    <property type="match status" value="1"/>
</dbReference>
<organism evidence="9 10">
    <name type="scientific">Thermospira aquatica</name>
    <dbReference type="NCBI Taxonomy" id="2828656"/>
    <lineage>
        <taxon>Bacteria</taxon>
        <taxon>Pseudomonadati</taxon>
        <taxon>Spirochaetota</taxon>
        <taxon>Spirochaetia</taxon>
        <taxon>Brevinematales</taxon>
        <taxon>Thermospiraceae</taxon>
        <taxon>Thermospira</taxon>
    </lineage>
</organism>
<evidence type="ECO:0000256" key="1">
    <source>
        <dbReference type="ARBA" id="ARBA00013258"/>
    </source>
</evidence>
<dbReference type="Pfam" id="PF00698">
    <property type="entry name" value="Acyl_transf_1"/>
    <property type="match status" value="1"/>
</dbReference>
<evidence type="ECO:0000256" key="5">
    <source>
        <dbReference type="ARBA" id="ARBA00048462"/>
    </source>
</evidence>
<evidence type="ECO:0000313" key="10">
    <source>
        <dbReference type="Proteomes" id="UP001056539"/>
    </source>
</evidence>
<dbReference type="PANTHER" id="PTHR42681">
    <property type="entry name" value="MALONYL-COA-ACYL CARRIER PROTEIN TRANSACYLASE, MITOCHONDRIAL"/>
    <property type="match status" value="1"/>
</dbReference>
<dbReference type="SUPFAM" id="SSF55048">
    <property type="entry name" value="Probable ACP-binding domain of malonyl-CoA ACP transacylase"/>
    <property type="match status" value="1"/>
</dbReference>
<gene>
    <name evidence="9" type="primary">fabD</name>
    <name evidence="9" type="ORF">KDW03_06480</name>
</gene>
<dbReference type="RefSeq" id="WP_271434278.1">
    <property type="nucleotide sequence ID" value="NZ_CP073355.1"/>
</dbReference>
<evidence type="ECO:0000256" key="7">
    <source>
        <dbReference type="PIRSR" id="PIRSR000446-1"/>
    </source>
</evidence>
<dbReference type="NCBIfam" id="TIGR00128">
    <property type="entry name" value="fabD"/>
    <property type="match status" value="1"/>
</dbReference>
<evidence type="ECO:0000256" key="6">
    <source>
        <dbReference type="PIRNR" id="PIRNR000446"/>
    </source>
</evidence>
<dbReference type="InterPro" id="IPR050858">
    <property type="entry name" value="Mal-CoA-ACP_Trans/PKS_FabD"/>
</dbReference>
<dbReference type="InterPro" id="IPR016035">
    <property type="entry name" value="Acyl_Trfase/lysoPLipase"/>
</dbReference>
<name>A0AAX3BA60_9SPIR</name>
<dbReference type="GO" id="GO:0004314">
    <property type="term" value="F:[acyl-carrier-protein] S-malonyltransferase activity"/>
    <property type="evidence" value="ECO:0007669"/>
    <property type="project" value="UniProtKB-EC"/>
</dbReference>
<proteinExistence type="inferred from homology"/>
<dbReference type="InterPro" id="IPR004410">
    <property type="entry name" value="Malonyl_CoA-ACP_transAc_FabD"/>
</dbReference>
<comment type="catalytic activity">
    <reaction evidence="5 6">
        <text>holo-[ACP] + malonyl-CoA = malonyl-[ACP] + CoA</text>
        <dbReference type="Rhea" id="RHEA:41792"/>
        <dbReference type="Rhea" id="RHEA-COMP:9623"/>
        <dbReference type="Rhea" id="RHEA-COMP:9685"/>
        <dbReference type="ChEBI" id="CHEBI:57287"/>
        <dbReference type="ChEBI" id="CHEBI:57384"/>
        <dbReference type="ChEBI" id="CHEBI:64479"/>
        <dbReference type="ChEBI" id="CHEBI:78449"/>
        <dbReference type="EC" id="2.3.1.39"/>
    </reaction>
</comment>
<evidence type="ECO:0000256" key="4">
    <source>
        <dbReference type="ARBA" id="ARBA00023315"/>
    </source>
</evidence>
<protein>
    <recommendedName>
        <fullName evidence="2 6">Malonyl CoA-acyl carrier protein transacylase</fullName>
        <ecNumber evidence="1 6">2.3.1.39</ecNumber>
    </recommendedName>
</protein>
<keyword evidence="3 6" id="KW-0808">Transferase</keyword>
<feature type="active site" evidence="7">
    <location>
        <position position="198"/>
    </location>
</feature>
<evidence type="ECO:0000256" key="3">
    <source>
        <dbReference type="ARBA" id="ARBA00022679"/>
    </source>
</evidence>
<reference evidence="9" key="1">
    <citation type="submission" date="2021-04" db="EMBL/GenBank/DDBJ databases">
        <authorList>
            <person name="Postec A."/>
        </authorList>
    </citation>
    <scope>NUCLEOTIDE SEQUENCE</scope>
    <source>
        <strain evidence="9">F1F22</strain>
    </source>
</reference>
<dbReference type="Gene3D" id="3.40.366.10">
    <property type="entry name" value="Malonyl-Coenzyme A Acyl Carrier Protein, domain 2"/>
    <property type="match status" value="1"/>
</dbReference>
<accession>A0AAX3BA60</accession>
<keyword evidence="4 6" id="KW-0012">Acyltransferase</keyword>
<comment type="similarity">
    <text evidence="6">Belongs to the fabD family.</text>
</comment>
<dbReference type="Proteomes" id="UP001056539">
    <property type="component" value="Chromosome"/>
</dbReference>
<dbReference type="SUPFAM" id="SSF52151">
    <property type="entry name" value="FabD/lysophospholipase-like"/>
    <property type="match status" value="1"/>
</dbReference>
<dbReference type="PANTHER" id="PTHR42681:SF1">
    <property type="entry name" value="MALONYL-COA-ACYL CARRIER PROTEIN TRANSACYLASE, MITOCHONDRIAL"/>
    <property type="match status" value="1"/>
</dbReference>
<dbReference type="PIRSF" id="PIRSF000446">
    <property type="entry name" value="Mct"/>
    <property type="match status" value="1"/>
</dbReference>
<dbReference type="InterPro" id="IPR024925">
    <property type="entry name" value="Malonyl_CoA-ACP_transAc"/>
</dbReference>
<dbReference type="GO" id="GO:0006633">
    <property type="term" value="P:fatty acid biosynthetic process"/>
    <property type="evidence" value="ECO:0007669"/>
    <property type="project" value="TreeGrafter"/>
</dbReference>
<dbReference type="KEGG" id="taqu:KDW03_06480"/>
<dbReference type="InterPro" id="IPR001227">
    <property type="entry name" value="Ac_transferase_dom_sf"/>
</dbReference>
<dbReference type="InterPro" id="IPR014043">
    <property type="entry name" value="Acyl_transferase_dom"/>
</dbReference>
<evidence type="ECO:0000256" key="2">
    <source>
        <dbReference type="ARBA" id="ARBA00018953"/>
    </source>
</evidence>
<dbReference type="GO" id="GO:0005829">
    <property type="term" value="C:cytosol"/>
    <property type="evidence" value="ECO:0007669"/>
    <property type="project" value="TreeGrafter"/>
</dbReference>
<sequence length="299" mass="32598">MLAFVFPGQGSQKVGMGKDLIEKFGFAREMYAKADEVLGFSLSRLSFEGPEEELTRTENAQVAILTYSVIAYQALIQKGVRPDVVAGHSLGEFSALVAAGMLSFEDALKLVRRRGELMASADPEKRGGMAAVLGLSADIVEAVCAEVSKEFYVEPVNYNAPDQVVISGLKEGIAKAEPLLKEKGAKRVIVLNVSGAFHSKLMADPAEEFKKVLEATPFSSPSCRIISNVTAREEDEKNIREMLYRQIQSPVRWVESVKYMESLGVTEVVEVGLGSVLAGLVKKISPNLAVKSWEQFFVS</sequence>
<dbReference type="EMBL" id="CP073355">
    <property type="protein sequence ID" value="URA09152.1"/>
    <property type="molecule type" value="Genomic_DNA"/>
</dbReference>
<evidence type="ECO:0000313" key="9">
    <source>
        <dbReference type="EMBL" id="URA09152.1"/>
    </source>
</evidence>